<dbReference type="OrthoDB" id="6512771at2759"/>
<feature type="compositionally biased region" description="Low complexity" evidence="5">
    <location>
        <begin position="1"/>
        <end position="17"/>
    </location>
</feature>
<keyword evidence="6" id="KW-0812">Transmembrane</keyword>
<dbReference type="AlphaFoldDB" id="A0A4Y8CL43"/>
<dbReference type="InterPro" id="IPR013083">
    <property type="entry name" value="Znf_RING/FYVE/PHD"/>
</dbReference>
<accession>A0A4Y8CL43</accession>
<dbReference type="GO" id="GO:0000977">
    <property type="term" value="F:RNA polymerase II transcription regulatory region sequence-specific DNA binding"/>
    <property type="evidence" value="ECO:0007669"/>
    <property type="project" value="TreeGrafter"/>
</dbReference>
<evidence type="ECO:0000256" key="6">
    <source>
        <dbReference type="SAM" id="Phobius"/>
    </source>
</evidence>
<evidence type="ECO:0000259" key="7">
    <source>
        <dbReference type="PROSITE" id="PS50016"/>
    </source>
</evidence>
<evidence type="ECO:0000256" key="1">
    <source>
        <dbReference type="ARBA" id="ARBA00022723"/>
    </source>
</evidence>
<evidence type="ECO:0000256" key="3">
    <source>
        <dbReference type="ARBA" id="ARBA00022833"/>
    </source>
</evidence>
<gene>
    <name evidence="8" type="ORF">BOTCAL_0510g00030</name>
</gene>
<dbReference type="STRING" id="38488.A0A4Y8CL43"/>
<dbReference type="InterPro" id="IPR034078">
    <property type="entry name" value="NFX1_fam"/>
</dbReference>
<dbReference type="PROSITE" id="PS50016">
    <property type="entry name" value="ZF_PHD_2"/>
    <property type="match status" value="1"/>
</dbReference>
<feature type="transmembrane region" description="Helical" evidence="6">
    <location>
        <begin position="268"/>
        <end position="290"/>
    </location>
</feature>
<evidence type="ECO:0000256" key="4">
    <source>
        <dbReference type="PROSITE-ProRule" id="PRU00146"/>
    </source>
</evidence>
<keyword evidence="2 4" id="KW-0863">Zinc-finger</keyword>
<evidence type="ECO:0000313" key="8">
    <source>
        <dbReference type="EMBL" id="TEY37767.1"/>
    </source>
</evidence>
<keyword evidence="9" id="KW-1185">Reference proteome</keyword>
<keyword evidence="3" id="KW-0862">Zinc</keyword>
<dbReference type="PANTHER" id="PTHR12360">
    <property type="entry name" value="NUCLEAR TRANSCRIPTION FACTOR, X-BOX BINDING 1 NFX1"/>
    <property type="match status" value="1"/>
</dbReference>
<proteinExistence type="predicted"/>
<dbReference type="PANTHER" id="PTHR12360:SF12">
    <property type="entry name" value="TRANSCRIPTIONAL REPRESSOR NF-X1"/>
    <property type="match status" value="1"/>
</dbReference>
<feature type="transmembrane region" description="Helical" evidence="6">
    <location>
        <begin position="321"/>
        <end position="344"/>
    </location>
</feature>
<dbReference type="GO" id="GO:0000981">
    <property type="term" value="F:DNA-binding transcription factor activity, RNA polymerase II-specific"/>
    <property type="evidence" value="ECO:0007669"/>
    <property type="project" value="TreeGrafter"/>
</dbReference>
<dbReference type="InterPro" id="IPR019787">
    <property type="entry name" value="Znf_PHD-finger"/>
</dbReference>
<sequence>MVSNSTSWMNNSSWSPSRASTKNPFDDSDGDPFDDVHATPLQDIETGTTVRLSTETQQRDTVDQSSIPSEEKRIIEDIRNERQSCEICLEPVRFVKDRYLWHCKSCHTVAHHRCTLLWVKANRAEKTPAWKCPQCKKTQRSFPMEKCWCGKGRPIHDHPTVPNACFDGVCGSKSKCAHGNKSSCRKPCHPGPCEYECGRCANDRLPSPPNLNTVWGRFKSKSVDFRTIFCIFMLISALLGGVFTFIAFHIKWHTHPYLYPRFINDYSVVEELCLVLIGTIYFAIGGPFCIRYLHKGIKFFLEVLNGNSWQTGYKFKFFRTFLGGGLLTCFILGLYIMPVIGILAGPDIQWYNQMKDSCKGFETRVEIGTRFAASTYTLRSLNASIDNQTFYLAPVLAPQFGNKAPYQYFHRFSGSTANTPNYAIDVDIDNGVWRELHFNRTDELTKWWASGRKEYPSVHPIFDNINTTESATKLNGTFVMRNGHLWLPDFDLIIQGLEDSRNHAEIEPFIRVFDTQGLPHSRTEKLLSPKWNWNNRWDPSILMRTASFGHGKQRLDMCVKENFYYSSSGAQQKLDGVSDGSIMPLAIIAAFRMRMDEMYALDTGKSFGVKKSSLYDDFKAIA</sequence>
<dbReference type="SUPFAM" id="SSF57903">
    <property type="entry name" value="FYVE/PHD zinc finger"/>
    <property type="match status" value="1"/>
</dbReference>
<reference evidence="8 9" key="1">
    <citation type="submission" date="2017-11" db="EMBL/GenBank/DDBJ databases">
        <title>Comparative genomics of Botrytis spp.</title>
        <authorList>
            <person name="Valero-Jimenez C.A."/>
            <person name="Tapia P."/>
            <person name="Veloso J."/>
            <person name="Silva-Moreno E."/>
            <person name="Staats M."/>
            <person name="Valdes J.H."/>
            <person name="Van Kan J.A.L."/>
        </authorList>
    </citation>
    <scope>NUCLEOTIDE SEQUENCE [LARGE SCALE GENOMIC DNA]</scope>
    <source>
        <strain evidence="8 9">MUCL2830</strain>
    </source>
</reference>
<evidence type="ECO:0000256" key="5">
    <source>
        <dbReference type="SAM" id="MobiDB-lite"/>
    </source>
</evidence>
<evidence type="ECO:0000313" key="9">
    <source>
        <dbReference type="Proteomes" id="UP000297299"/>
    </source>
</evidence>
<dbReference type="EMBL" id="PHWZ01000509">
    <property type="protein sequence ID" value="TEY37767.1"/>
    <property type="molecule type" value="Genomic_DNA"/>
</dbReference>
<keyword evidence="6" id="KW-0472">Membrane</keyword>
<keyword evidence="6" id="KW-1133">Transmembrane helix</keyword>
<keyword evidence="1" id="KW-0479">Metal-binding</keyword>
<dbReference type="Proteomes" id="UP000297299">
    <property type="component" value="Unassembled WGS sequence"/>
</dbReference>
<organism evidence="8 9">
    <name type="scientific">Botryotinia calthae</name>
    <dbReference type="NCBI Taxonomy" id="38488"/>
    <lineage>
        <taxon>Eukaryota</taxon>
        <taxon>Fungi</taxon>
        <taxon>Dikarya</taxon>
        <taxon>Ascomycota</taxon>
        <taxon>Pezizomycotina</taxon>
        <taxon>Leotiomycetes</taxon>
        <taxon>Helotiales</taxon>
        <taxon>Sclerotiniaceae</taxon>
        <taxon>Botryotinia</taxon>
    </lineage>
</organism>
<feature type="domain" description="PHD-type" evidence="7">
    <location>
        <begin position="82"/>
        <end position="138"/>
    </location>
</feature>
<comment type="caution">
    <text evidence="8">The sequence shown here is derived from an EMBL/GenBank/DDBJ whole genome shotgun (WGS) entry which is preliminary data.</text>
</comment>
<dbReference type="GO" id="GO:0008270">
    <property type="term" value="F:zinc ion binding"/>
    <property type="evidence" value="ECO:0007669"/>
    <property type="project" value="UniProtKB-KW"/>
</dbReference>
<dbReference type="Gene3D" id="3.30.40.10">
    <property type="entry name" value="Zinc/RING finger domain, C3HC4 (zinc finger)"/>
    <property type="match status" value="1"/>
</dbReference>
<dbReference type="GO" id="GO:0005634">
    <property type="term" value="C:nucleus"/>
    <property type="evidence" value="ECO:0007669"/>
    <property type="project" value="TreeGrafter"/>
</dbReference>
<feature type="transmembrane region" description="Helical" evidence="6">
    <location>
        <begin position="227"/>
        <end position="248"/>
    </location>
</feature>
<evidence type="ECO:0000256" key="2">
    <source>
        <dbReference type="ARBA" id="ARBA00022771"/>
    </source>
</evidence>
<protein>
    <recommendedName>
        <fullName evidence="7">PHD-type domain-containing protein</fullName>
    </recommendedName>
</protein>
<dbReference type="InterPro" id="IPR011011">
    <property type="entry name" value="Znf_FYVE_PHD"/>
</dbReference>
<name>A0A4Y8CL43_9HELO</name>
<feature type="region of interest" description="Disordered" evidence="5">
    <location>
        <begin position="1"/>
        <end position="69"/>
    </location>
</feature>
<feature type="compositionally biased region" description="Polar residues" evidence="5">
    <location>
        <begin position="45"/>
        <end position="56"/>
    </location>
</feature>